<dbReference type="PANTHER" id="PTHR30136">
    <property type="entry name" value="HELIX-TURN-HELIX TRANSCRIPTIONAL REGULATOR, ICLR FAMILY"/>
    <property type="match status" value="1"/>
</dbReference>
<evidence type="ECO:0000259" key="4">
    <source>
        <dbReference type="PROSITE" id="PS51077"/>
    </source>
</evidence>
<dbReference type="SMART" id="SM00346">
    <property type="entry name" value="HTH_ICLR"/>
    <property type="match status" value="1"/>
</dbReference>
<dbReference type="SUPFAM" id="SSF55781">
    <property type="entry name" value="GAF domain-like"/>
    <property type="match status" value="1"/>
</dbReference>
<dbReference type="GO" id="GO:0003677">
    <property type="term" value="F:DNA binding"/>
    <property type="evidence" value="ECO:0007669"/>
    <property type="project" value="UniProtKB-KW"/>
</dbReference>
<keyword evidence="1" id="KW-0805">Transcription regulation</keyword>
<dbReference type="Gene3D" id="3.30.450.40">
    <property type="match status" value="1"/>
</dbReference>
<dbReference type="InterPro" id="IPR050707">
    <property type="entry name" value="HTH_MetabolicPath_Reg"/>
</dbReference>
<organism evidence="6 7">
    <name type="scientific">Thermomonospora echinospora</name>
    <dbReference type="NCBI Taxonomy" id="1992"/>
    <lineage>
        <taxon>Bacteria</taxon>
        <taxon>Bacillati</taxon>
        <taxon>Actinomycetota</taxon>
        <taxon>Actinomycetes</taxon>
        <taxon>Streptosporangiales</taxon>
        <taxon>Thermomonosporaceae</taxon>
        <taxon>Thermomonospora</taxon>
    </lineage>
</organism>
<dbReference type="SUPFAM" id="SSF46785">
    <property type="entry name" value="Winged helix' DNA-binding domain"/>
    <property type="match status" value="1"/>
</dbReference>
<sequence length="280" mass="29777">MWDTDDLVNASGLGGTMGARGTADGDRSRYHIAALAKGLQVLSLFDGTTLSLRTSDIAARTGIPMPTTFRIVSTLEELGYLERTHDGALQPGVKVLTLGSAAMRGSGLVQLSDRPLRLLAEATGETVNLGVLVEDRVLYLARLRNADLVTANVHVGSTLPAPYTSMGKLLLAYLPPDEFDRRITAASFTPGAGPNAVSSVPELRDRLEQIRRDGYAIQDQELAQGLRSVSVPVFGADDLPVAAVNVAVSTARHPESALHGTILERLRGTAADISAKLRTR</sequence>
<dbReference type="PANTHER" id="PTHR30136:SF35">
    <property type="entry name" value="HTH-TYPE TRANSCRIPTIONAL REGULATOR RV1719"/>
    <property type="match status" value="1"/>
</dbReference>
<name>A0A1H6CQL2_9ACTN</name>
<evidence type="ECO:0000259" key="5">
    <source>
        <dbReference type="PROSITE" id="PS51078"/>
    </source>
</evidence>
<dbReference type="GO" id="GO:0045892">
    <property type="term" value="P:negative regulation of DNA-templated transcription"/>
    <property type="evidence" value="ECO:0007669"/>
    <property type="project" value="TreeGrafter"/>
</dbReference>
<dbReference type="InterPro" id="IPR029016">
    <property type="entry name" value="GAF-like_dom_sf"/>
</dbReference>
<protein>
    <submittedName>
        <fullName evidence="6">Transcriptional regulator, IclR family</fullName>
    </submittedName>
</protein>
<reference evidence="7" key="1">
    <citation type="submission" date="2016-10" db="EMBL/GenBank/DDBJ databases">
        <authorList>
            <person name="Varghese N."/>
            <person name="Submissions S."/>
        </authorList>
    </citation>
    <scope>NUCLEOTIDE SEQUENCE [LARGE SCALE GENOMIC DNA]</scope>
    <source>
        <strain evidence="7">DSM 43163</strain>
    </source>
</reference>
<evidence type="ECO:0000256" key="3">
    <source>
        <dbReference type="ARBA" id="ARBA00023163"/>
    </source>
</evidence>
<proteinExistence type="predicted"/>
<evidence type="ECO:0000256" key="2">
    <source>
        <dbReference type="ARBA" id="ARBA00023125"/>
    </source>
</evidence>
<dbReference type="InterPro" id="IPR005471">
    <property type="entry name" value="Tscrpt_reg_IclR_N"/>
</dbReference>
<dbReference type="PROSITE" id="PS51077">
    <property type="entry name" value="HTH_ICLR"/>
    <property type="match status" value="1"/>
</dbReference>
<dbReference type="InterPro" id="IPR014757">
    <property type="entry name" value="Tscrpt_reg_IclR_C"/>
</dbReference>
<dbReference type="InterPro" id="IPR036388">
    <property type="entry name" value="WH-like_DNA-bd_sf"/>
</dbReference>
<dbReference type="Pfam" id="PF09339">
    <property type="entry name" value="HTH_IclR"/>
    <property type="match status" value="1"/>
</dbReference>
<accession>A0A1H6CQL2</accession>
<dbReference type="Pfam" id="PF01614">
    <property type="entry name" value="IclR_C"/>
    <property type="match status" value="1"/>
</dbReference>
<feature type="domain" description="HTH iclR-type" evidence="4">
    <location>
        <begin position="32"/>
        <end position="100"/>
    </location>
</feature>
<feature type="domain" description="IclR-ED" evidence="5">
    <location>
        <begin position="94"/>
        <end position="279"/>
    </location>
</feature>
<evidence type="ECO:0000313" key="6">
    <source>
        <dbReference type="EMBL" id="SEG75291.1"/>
    </source>
</evidence>
<keyword evidence="3" id="KW-0804">Transcription</keyword>
<gene>
    <name evidence="6" type="ORF">SAMN04489712_11112</name>
</gene>
<evidence type="ECO:0000256" key="1">
    <source>
        <dbReference type="ARBA" id="ARBA00023015"/>
    </source>
</evidence>
<dbReference type="InterPro" id="IPR036390">
    <property type="entry name" value="WH_DNA-bd_sf"/>
</dbReference>
<dbReference type="PROSITE" id="PS51078">
    <property type="entry name" value="ICLR_ED"/>
    <property type="match status" value="1"/>
</dbReference>
<dbReference type="EMBL" id="FNVO01000011">
    <property type="protein sequence ID" value="SEG75291.1"/>
    <property type="molecule type" value="Genomic_DNA"/>
</dbReference>
<dbReference type="Gene3D" id="1.10.10.10">
    <property type="entry name" value="Winged helix-like DNA-binding domain superfamily/Winged helix DNA-binding domain"/>
    <property type="match status" value="1"/>
</dbReference>
<dbReference type="AlphaFoldDB" id="A0A1H6CQL2"/>
<dbReference type="GO" id="GO:0003700">
    <property type="term" value="F:DNA-binding transcription factor activity"/>
    <property type="evidence" value="ECO:0007669"/>
    <property type="project" value="TreeGrafter"/>
</dbReference>
<keyword evidence="2" id="KW-0238">DNA-binding</keyword>
<evidence type="ECO:0000313" key="7">
    <source>
        <dbReference type="Proteomes" id="UP000236723"/>
    </source>
</evidence>
<keyword evidence="7" id="KW-1185">Reference proteome</keyword>
<dbReference type="Proteomes" id="UP000236723">
    <property type="component" value="Unassembled WGS sequence"/>
</dbReference>